<evidence type="ECO:0000256" key="3">
    <source>
        <dbReference type="ARBA" id="ARBA00022490"/>
    </source>
</evidence>
<dbReference type="InterPro" id="IPR017463">
    <property type="entry name" value="Sulphur_relay_TusD/DsrE"/>
</dbReference>
<dbReference type="OrthoDB" id="9787483at2"/>
<comment type="similarity">
    <text evidence="2">Belongs to the DsrE/TusD family.</text>
</comment>
<reference evidence="5 6" key="1">
    <citation type="submission" date="2015-02" db="EMBL/GenBank/DDBJ databases">
        <title>Complete genome sequence of Kangiella geojedonensis strain YCS-5T.</title>
        <authorList>
            <person name="Kim K.M."/>
        </authorList>
    </citation>
    <scope>NUCLEOTIDE SEQUENCE [LARGE SCALE GENOMIC DNA]</scope>
    <source>
        <strain evidence="5 6">YCS-5</strain>
    </source>
</reference>
<dbReference type="InterPro" id="IPR027396">
    <property type="entry name" value="DsrEFH-like"/>
</dbReference>
<dbReference type="Gene3D" id="3.40.1260.10">
    <property type="entry name" value="DsrEFH-like"/>
    <property type="match status" value="1"/>
</dbReference>
<dbReference type="STRING" id="914150.TQ33_0872"/>
<accession>A0A0F6RCA2</accession>
<dbReference type="GO" id="GO:1990228">
    <property type="term" value="C:sulfurtransferase complex"/>
    <property type="evidence" value="ECO:0007669"/>
    <property type="project" value="TreeGrafter"/>
</dbReference>
<keyword evidence="3" id="KW-0963">Cytoplasm</keyword>
<dbReference type="EMBL" id="CP010975">
    <property type="protein sequence ID" value="AKE51841.1"/>
    <property type="molecule type" value="Genomic_DNA"/>
</dbReference>
<organism evidence="5 6">
    <name type="scientific">Kangiella geojedonensis</name>
    <dbReference type="NCBI Taxonomy" id="914150"/>
    <lineage>
        <taxon>Bacteria</taxon>
        <taxon>Pseudomonadati</taxon>
        <taxon>Pseudomonadota</taxon>
        <taxon>Gammaproteobacteria</taxon>
        <taxon>Kangiellales</taxon>
        <taxon>Kangiellaceae</taxon>
        <taxon>Kangiella</taxon>
    </lineage>
</organism>
<evidence type="ECO:0000256" key="2">
    <source>
        <dbReference type="ARBA" id="ARBA00007067"/>
    </source>
</evidence>
<dbReference type="AlphaFoldDB" id="A0A0F6RCA2"/>
<dbReference type="GO" id="GO:0002143">
    <property type="term" value="P:tRNA wobble position uridine thiolation"/>
    <property type="evidence" value="ECO:0007669"/>
    <property type="project" value="TreeGrafter"/>
</dbReference>
<evidence type="ECO:0000256" key="1">
    <source>
        <dbReference type="ARBA" id="ARBA00004496"/>
    </source>
</evidence>
<dbReference type="HOGENOM" id="CLU_132095_0_0_6"/>
<dbReference type="InterPro" id="IPR003787">
    <property type="entry name" value="Sulphur_relay_DsrE/F-like"/>
</dbReference>
<protein>
    <submittedName>
        <fullName evidence="5">Sulfurtransferase</fullName>
    </submittedName>
</protein>
<keyword evidence="6" id="KW-1185">Reference proteome</keyword>
<comment type="subcellular location">
    <subcellularLocation>
        <location evidence="1">Cytoplasm</location>
    </subcellularLocation>
</comment>
<dbReference type="PANTHER" id="PTHR34874:SF3">
    <property type="entry name" value="SULFURTRANSFERASE TUSD"/>
    <property type="match status" value="1"/>
</dbReference>
<evidence type="ECO:0000313" key="6">
    <source>
        <dbReference type="Proteomes" id="UP000034071"/>
    </source>
</evidence>
<dbReference type="Proteomes" id="UP000034071">
    <property type="component" value="Chromosome"/>
</dbReference>
<dbReference type="GO" id="GO:0016783">
    <property type="term" value="F:sulfurtransferase activity"/>
    <property type="evidence" value="ECO:0007669"/>
    <property type="project" value="InterPro"/>
</dbReference>
<dbReference type="RefSeq" id="WP_046560974.1">
    <property type="nucleotide sequence ID" value="NZ_CP010975.1"/>
</dbReference>
<dbReference type="GO" id="GO:0097163">
    <property type="term" value="F:sulfur carrier activity"/>
    <property type="evidence" value="ECO:0007669"/>
    <property type="project" value="TreeGrafter"/>
</dbReference>
<evidence type="ECO:0000256" key="4">
    <source>
        <dbReference type="ARBA" id="ARBA00022679"/>
    </source>
</evidence>
<evidence type="ECO:0000313" key="5">
    <source>
        <dbReference type="EMBL" id="AKE51841.1"/>
    </source>
</evidence>
<dbReference type="NCBIfam" id="NF001237">
    <property type="entry name" value="PRK00207.1"/>
    <property type="match status" value="1"/>
</dbReference>
<keyword evidence="4 5" id="KW-0808">Transferase</keyword>
<dbReference type="SUPFAM" id="SSF75169">
    <property type="entry name" value="DsrEFH-like"/>
    <property type="match status" value="1"/>
</dbReference>
<dbReference type="FunFam" id="3.40.1260.10:FF:000001">
    <property type="entry name" value="Sulfurtransferase TusD"/>
    <property type="match status" value="1"/>
</dbReference>
<dbReference type="NCBIfam" id="TIGR03012">
    <property type="entry name" value="sulf_tusD_dsrE"/>
    <property type="match status" value="1"/>
</dbReference>
<dbReference type="KEGG" id="kge:TQ33_0872"/>
<gene>
    <name evidence="5" type="ORF">TQ33_0872</name>
</gene>
<dbReference type="Pfam" id="PF02635">
    <property type="entry name" value="DsrE"/>
    <property type="match status" value="1"/>
</dbReference>
<name>A0A0F6RCA2_9GAMM</name>
<proteinExistence type="inferred from homology"/>
<sequence>MATFSLLVTANPHSAQGQFSAIQFAKTLLNQGHELKRVFFYADGVLVASRINCPPSDEYNLTKTWAKLAIQHDFELVACVTVAMKRGITNATEAERNALTGDNLDPAFEISGLGQLTEAMLESDRLVTFG</sequence>
<dbReference type="PANTHER" id="PTHR34874">
    <property type="entry name" value="PROTEIN YCHN"/>
    <property type="match status" value="1"/>
</dbReference>